<sequence>MPLIPDRDRWLLEACLRPPSEARAAFAAWRDFADPAEMEGRDLRLMPLLHANLRRAGVKDPKLAWLGGQAKHIWLTGALRLRSLQQGLCTLEAAGIPVVLMKGAALLARWRAEAELRPMGDFDLLLPRERLRDALGALQADGWGGPAPATVTETDLRRFHALGVPGPSTSLLDLHWRPAAAIGDPAHAEGVMSRAVGGTLNGMPLRIAGLTDHLFVLLAHAFHDTVIGRHDWVAEAALLLRHGGEGTWDWPLLRGLSRRYRLEAWTSEALALVADIALLPLPRGVSSLPRWRLPFQNWELTRRGRETESPLAALARRHGGAARGLISAGPSQPPRERPASALRRVLRQAGPLADFAELRSEGFNAGQDHGGGSFVQGWSVPEPMGRWTDGDTALLVLRCLGRPGERLPLRMTLVPHVPEGAPGLAVSIWAGGEVVSRRGTELLPAPFAFHLEGALHAWRGEAILPVWFRFEGLPSIRNRVRHDWDRALGVFLQRIDAAMPEAFPVLDGVVAVASPRAAVAAWSGWGDPEPYGRWTIGNEAQFHLRLPDAGVLPGRLRLEFVCAFAPDASGQAVGVLLDGAPMTRFVLSGAGATAAPGPVPGGRLDIPLPPGLRHGVPLIVRLRPERPTSPLSVGFSNDPRPLGVMLGRIVPLP</sequence>
<proteinExistence type="predicted"/>
<dbReference type="AlphaFoldDB" id="A0A940N4H6"/>
<dbReference type="Pfam" id="PF14907">
    <property type="entry name" value="NTP_transf_5"/>
    <property type="match status" value="1"/>
</dbReference>
<dbReference type="Proteomes" id="UP000677537">
    <property type="component" value="Unassembled WGS sequence"/>
</dbReference>
<name>A0A940N4H6_9PROT</name>
<organism evidence="1 2">
    <name type="scientific">Roseomonas indoligenes</name>
    <dbReference type="NCBI Taxonomy" id="2820811"/>
    <lineage>
        <taxon>Bacteria</taxon>
        <taxon>Pseudomonadati</taxon>
        <taxon>Pseudomonadota</taxon>
        <taxon>Alphaproteobacteria</taxon>
        <taxon>Acetobacterales</taxon>
        <taxon>Roseomonadaceae</taxon>
        <taxon>Roseomonas</taxon>
    </lineage>
</organism>
<evidence type="ECO:0000313" key="2">
    <source>
        <dbReference type="Proteomes" id="UP000677537"/>
    </source>
</evidence>
<dbReference type="InterPro" id="IPR039498">
    <property type="entry name" value="NTP_transf_5"/>
</dbReference>
<keyword evidence="2" id="KW-1185">Reference proteome</keyword>
<evidence type="ECO:0000313" key="1">
    <source>
        <dbReference type="EMBL" id="MBP0495020.1"/>
    </source>
</evidence>
<dbReference type="EMBL" id="JAGIZA010000013">
    <property type="protein sequence ID" value="MBP0495020.1"/>
    <property type="molecule type" value="Genomic_DNA"/>
</dbReference>
<dbReference type="RefSeq" id="WP_209375817.1">
    <property type="nucleotide sequence ID" value="NZ_JAGIZA010000013.1"/>
</dbReference>
<protein>
    <submittedName>
        <fullName evidence="1">Nucleotidyltransferase family protein</fullName>
    </submittedName>
</protein>
<accession>A0A940N4H6</accession>
<gene>
    <name evidence="1" type="ORF">J5Y10_19715</name>
</gene>
<reference evidence="1" key="1">
    <citation type="submission" date="2021-03" db="EMBL/GenBank/DDBJ databases">
        <authorList>
            <person name="So Y."/>
        </authorList>
    </citation>
    <scope>NUCLEOTIDE SEQUENCE</scope>
    <source>
        <strain evidence="1">SG15</strain>
    </source>
</reference>
<comment type="caution">
    <text evidence="1">The sequence shown here is derived from an EMBL/GenBank/DDBJ whole genome shotgun (WGS) entry which is preliminary data.</text>
</comment>